<comment type="caution">
    <text evidence="2">The sequence shown here is derived from an EMBL/GenBank/DDBJ whole genome shotgun (WGS) entry which is preliminary data.</text>
</comment>
<evidence type="ECO:0000313" key="2">
    <source>
        <dbReference type="EMBL" id="HDL89769.1"/>
    </source>
</evidence>
<dbReference type="InterPro" id="IPR011010">
    <property type="entry name" value="DNA_brk_join_enz"/>
</dbReference>
<proteinExistence type="predicted"/>
<dbReference type="GO" id="GO:0003677">
    <property type="term" value="F:DNA binding"/>
    <property type="evidence" value="ECO:0007669"/>
    <property type="project" value="InterPro"/>
</dbReference>
<dbReference type="AlphaFoldDB" id="A0A7C0WRR7"/>
<dbReference type="SUPFAM" id="SSF56349">
    <property type="entry name" value="DNA breaking-rejoining enzymes"/>
    <property type="match status" value="1"/>
</dbReference>
<dbReference type="GO" id="GO:0006310">
    <property type="term" value="P:DNA recombination"/>
    <property type="evidence" value="ECO:0007669"/>
    <property type="project" value="UniProtKB-KW"/>
</dbReference>
<dbReference type="InterPro" id="IPR013762">
    <property type="entry name" value="Integrase-like_cat_sf"/>
</dbReference>
<accession>A0A7C0WRR7</accession>
<name>A0A7C0WRR7_9BACT</name>
<dbReference type="GO" id="GO:0015074">
    <property type="term" value="P:DNA integration"/>
    <property type="evidence" value="ECO:0007669"/>
    <property type="project" value="InterPro"/>
</dbReference>
<keyword evidence="1" id="KW-0233">DNA recombination</keyword>
<dbReference type="Proteomes" id="UP000886355">
    <property type="component" value="Unassembled WGS sequence"/>
</dbReference>
<sequence length="69" mass="7812">YASMLASSGKVDMYTLQKLLTHKSPLMTQRYAHLRDETLKKASDLAGELVNQAMHKRNKVVPLRKGDNL</sequence>
<reference evidence="2" key="1">
    <citation type="journal article" date="2020" name="mSystems">
        <title>Genome- and Community-Level Interaction Insights into Carbon Utilization and Element Cycling Functions of Hydrothermarchaeota in Hydrothermal Sediment.</title>
        <authorList>
            <person name="Zhou Z."/>
            <person name="Liu Y."/>
            <person name="Xu W."/>
            <person name="Pan J."/>
            <person name="Luo Z.H."/>
            <person name="Li M."/>
        </authorList>
    </citation>
    <scope>NUCLEOTIDE SEQUENCE [LARGE SCALE GENOMIC DNA]</scope>
    <source>
        <strain evidence="2">HyVt-19</strain>
    </source>
</reference>
<dbReference type="Gene3D" id="1.10.443.10">
    <property type="entry name" value="Intergrase catalytic core"/>
    <property type="match status" value="1"/>
</dbReference>
<dbReference type="EMBL" id="DQZW01000122">
    <property type="protein sequence ID" value="HDL89769.1"/>
    <property type="molecule type" value="Genomic_DNA"/>
</dbReference>
<organism evidence="2">
    <name type="scientific">Thermodesulforhabdus norvegica</name>
    <dbReference type="NCBI Taxonomy" id="39841"/>
    <lineage>
        <taxon>Bacteria</taxon>
        <taxon>Pseudomonadati</taxon>
        <taxon>Thermodesulfobacteriota</taxon>
        <taxon>Syntrophobacteria</taxon>
        <taxon>Syntrophobacterales</taxon>
        <taxon>Thermodesulforhabdaceae</taxon>
        <taxon>Thermodesulforhabdus</taxon>
    </lineage>
</organism>
<protein>
    <submittedName>
        <fullName evidence="2">Site-specific integrase</fullName>
    </submittedName>
</protein>
<evidence type="ECO:0000256" key="1">
    <source>
        <dbReference type="ARBA" id="ARBA00023172"/>
    </source>
</evidence>
<gene>
    <name evidence="2" type="ORF">ENG14_02565</name>
</gene>
<feature type="non-terminal residue" evidence="2">
    <location>
        <position position="1"/>
    </location>
</feature>